<dbReference type="EMBL" id="GL379786">
    <property type="protein sequence ID" value="EGT29890.1"/>
    <property type="molecule type" value="Genomic_DNA"/>
</dbReference>
<evidence type="ECO:0000256" key="4">
    <source>
        <dbReference type="ARBA" id="ARBA00023212"/>
    </source>
</evidence>
<dbReference type="FunCoup" id="G0M6W3">
    <property type="interactions" value="1340"/>
</dbReference>
<dbReference type="InterPro" id="IPR011992">
    <property type="entry name" value="EF-hand-dom_pair"/>
</dbReference>
<gene>
    <name evidence="7" type="ORF">CAEBREN_32660</name>
</gene>
<feature type="coiled-coil region" evidence="5">
    <location>
        <begin position="337"/>
        <end position="417"/>
    </location>
</feature>
<dbReference type="SUPFAM" id="SSF47473">
    <property type="entry name" value="EF-hand"/>
    <property type="match status" value="1"/>
</dbReference>
<evidence type="ECO:0000256" key="3">
    <source>
        <dbReference type="ARBA" id="ARBA00022553"/>
    </source>
</evidence>
<keyword evidence="8" id="KW-1185">Reference proteome</keyword>
<dbReference type="PANTHER" id="PTHR18905">
    <property type="entry name" value="NINEIN"/>
    <property type="match status" value="1"/>
</dbReference>
<dbReference type="Gene3D" id="1.10.238.10">
    <property type="entry name" value="EF-hand"/>
    <property type="match status" value="1"/>
</dbReference>
<dbReference type="AlphaFoldDB" id="G0M6W3"/>
<protein>
    <recommendedName>
        <fullName evidence="9">EF-hand domain-containing protein</fullName>
    </recommendedName>
</protein>
<keyword evidence="4" id="KW-0206">Cytoskeleton</keyword>
<evidence type="ECO:0000256" key="1">
    <source>
        <dbReference type="ARBA" id="ARBA00004300"/>
    </source>
</evidence>
<keyword evidence="2" id="KW-0963">Cytoplasm</keyword>
<organism evidence="8">
    <name type="scientific">Caenorhabditis brenneri</name>
    <name type="common">Nematode worm</name>
    <dbReference type="NCBI Taxonomy" id="135651"/>
    <lineage>
        <taxon>Eukaryota</taxon>
        <taxon>Metazoa</taxon>
        <taxon>Ecdysozoa</taxon>
        <taxon>Nematoda</taxon>
        <taxon>Chromadorea</taxon>
        <taxon>Rhabditida</taxon>
        <taxon>Rhabditina</taxon>
        <taxon>Rhabditomorpha</taxon>
        <taxon>Rhabditoidea</taxon>
        <taxon>Rhabditidae</taxon>
        <taxon>Peloderinae</taxon>
        <taxon>Caenorhabditis</taxon>
    </lineage>
</organism>
<feature type="coiled-coil region" evidence="5">
    <location>
        <begin position="276"/>
        <end position="303"/>
    </location>
</feature>
<evidence type="ECO:0000256" key="5">
    <source>
        <dbReference type="SAM" id="Coils"/>
    </source>
</evidence>
<dbReference type="GO" id="GO:0005813">
    <property type="term" value="C:centrosome"/>
    <property type="evidence" value="ECO:0007669"/>
    <property type="project" value="UniProtKB-SubCell"/>
</dbReference>
<evidence type="ECO:0008006" key="9">
    <source>
        <dbReference type="Google" id="ProtNLM"/>
    </source>
</evidence>
<dbReference type="InParanoid" id="G0M6W3"/>
<name>G0M6W3_CAEBE</name>
<evidence type="ECO:0000313" key="8">
    <source>
        <dbReference type="Proteomes" id="UP000008068"/>
    </source>
</evidence>
<keyword evidence="5" id="KW-0175">Coiled coil</keyword>
<reference evidence="8" key="1">
    <citation type="submission" date="2011-07" db="EMBL/GenBank/DDBJ databases">
        <authorList>
            <consortium name="Caenorhabditis brenneri Sequencing and Analysis Consortium"/>
            <person name="Wilson R.K."/>
        </authorList>
    </citation>
    <scope>NUCLEOTIDE SEQUENCE [LARGE SCALE GENOMIC DNA]</scope>
    <source>
        <strain evidence="8">PB2801</strain>
    </source>
</reference>
<proteinExistence type="predicted"/>
<evidence type="ECO:0000256" key="2">
    <source>
        <dbReference type="ARBA" id="ARBA00022490"/>
    </source>
</evidence>
<evidence type="ECO:0000313" key="7">
    <source>
        <dbReference type="EMBL" id="EGT29890.1"/>
    </source>
</evidence>
<feature type="region of interest" description="Disordered" evidence="6">
    <location>
        <begin position="688"/>
        <end position="707"/>
    </location>
</feature>
<feature type="compositionally biased region" description="Basic and acidic residues" evidence="6">
    <location>
        <begin position="688"/>
        <end position="705"/>
    </location>
</feature>
<dbReference type="HOGENOM" id="CLU_354986_0_0_1"/>
<sequence>MAQQDEGLSDENVHVKELKRLFNSCNSDRNGLLDKDGLLILCEKLNLSIFANSIIDRVLCNDHSINFSQFKERFLLFLPEIIDLASGNQDELLIAAYKSSSSLGIKDTQRLSRYDVHTICESTSELDLLSVGDVNGIFDKCAISGKVSLNDFVSQYRTRQKMSEEIHFIADAYRISSVNLFETLDVNNSGEADHSAVIEYLTTSGLKLEEAISLLKVLLYISCFYEHFVFQDFGQPTSAMISLVGLGNYLETTLSHLLNNSSVSARAAFFCMKSLLENYRCTVREFEMRCEHMQKQIHIANQRRTLLIEELDQNQQSIEASYNNRMKEMEERCRGRIAAMEEKFRMERQEMQKEIEAIEKDLSLVRHNETSLKNKLQLVERHNKRITTELEDQTEAVNVLEQENRELRAELRKKQQFRVSEDNAKIMAWKQKVELMVAHNKTRLSPRNRGMLTSLNDNDQNLSSDRLLINRAKNTDRTKKSTTAFDELPHVNDYAIEIKVCIMKNQISYKFIYFQMLHSSIAAQKQMYEGQILNLTRKLSQIQNAEESSSRLYSLFDRYRTTDSDSKSLRTIGLEKNGSSNRIATNVCARCLKVEPKINELNVIVGGSMKNMTIEDPVPTIMNHDHLHTEIGRLKARLTSARCKVAEIIAVMALPLSSSRHHLMPTSDFQSPKSQPFSIRSQRSFADLRERTPLSEKSESSRDCVIDPSQFTPSSIFTKQL</sequence>
<comment type="subcellular location">
    <subcellularLocation>
        <location evidence="1">Cytoplasm</location>
        <location evidence="1">Cytoskeleton</location>
        <location evidence="1">Microtubule organizing center</location>
        <location evidence="1">Centrosome</location>
    </subcellularLocation>
</comment>
<accession>G0M6W3</accession>
<dbReference type="Proteomes" id="UP000008068">
    <property type="component" value="Unassembled WGS sequence"/>
</dbReference>
<dbReference type="OrthoDB" id="5799458at2759"/>
<keyword evidence="3" id="KW-0597">Phosphoprotein</keyword>
<dbReference type="STRING" id="135651.G0M6W3"/>
<evidence type="ECO:0000256" key="6">
    <source>
        <dbReference type="SAM" id="MobiDB-lite"/>
    </source>
</evidence>
<dbReference type="PANTHER" id="PTHR18905:SF13">
    <property type="entry name" value="NON-CENTROSOMAL MICROTUBULE ARRAY"/>
    <property type="match status" value="1"/>
</dbReference>
<dbReference type="eggNOG" id="ENOG502TH0D">
    <property type="taxonomic scope" value="Eukaryota"/>
</dbReference>
<dbReference type="GO" id="GO:0034454">
    <property type="term" value="P:microtubule anchoring at centrosome"/>
    <property type="evidence" value="ECO:0007669"/>
    <property type="project" value="TreeGrafter"/>
</dbReference>